<dbReference type="SUPFAM" id="SSF53300">
    <property type="entry name" value="vWA-like"/>
    <property type="match status" value="1"/>
</dbReference>
<organism evidence="3 4">
    <name type="scientific">Corynebacterium argentoratense DSM 44202</name>
    <dbReference type="NCBI Taxonomy" id="1348662"/>
    <lineage>
        <taxon>Bacteria</taxon>
        <taxon>Bacillati</taxon>
        <taxon>Actinomycetota</taxon>
        <taxon>Actinomycetes</taxon>
        <taxon>Mycobacteriales</taxon>
        <taxon>Corynebacteriaceae</taxon>
        <taxon>Corynebacterium</taxon>
    </lineage>
</organism>
<accession>U3GYI2</accession>
<feature type="domain" description="VWFA" evidence="2">
    <location>
        <begin position="38"/>
        <end position="173"/>
    </location>
</feature>
<dbReference type="STRING" id="1348662.CARG_05930"/>
<dbReference type="AlphaFoldDB" id="U3GYI2"/>
<gene>
    <name evidence="3" type="ORF">CARG_05930</name>
</gene>
<dbReference type="EMBL" id="CP006365">
    <property type="protein sequence ID" value="AGU15311.1"/>
    <property type="molecule type" value="Genomic_DNA"/>
</dbReference>
<comment type="similarity">
    <text evidence="1">Belongs to the Mg-chelatase subunits D/I family.</text>
</comment>
<keyword evidence="4" id="KW-1185">Reference proteome</keyword>
<dbReference type="KEGG" id="caz:CARG_05930"/>
<evidence type="ECO:0000256" key="1">
    <source>
        <dbReference type="ARBA" id="ARBA00005799"/>
    </source>
</evidence>
<sequence>MAAAERGAGFKSIPGGQLVDFRPEDLRGSLRRGMESNLIVFVVDASGSMAARDRLSAVSGAVVSMLQDAYRRRDKVAVVSVRGAQPEVLLPPTGSVEVAVKRMEGAPTGGRTPLAEGLVMAQDLIERQARKEPSRRAIMVVLSDGRATGAAGIKGVRLAAEAIARRGLSANVVIDCERGRVQLGLAKELAQGLGAAWVRLDELNADTVASVIGI</sequence>
<dbReference type="HOGENOM" id="CLU_016684_2_1_11"/>
<evidence type="ECO:0000313" key="4">
    <source>
        <dbReference type="Proteomes" id="UP000016943"/>
    </source>
</evidence>
<dbReference type="PANTHER" id="PTHR35023:SF1">
    <property type="entry name" value="MG-PROTOPORPHYRIN IX CHELATASE"/>
    <property type="match status" value="1"/>
</dbReference>
<dbReference type="Proteomes" id="UP000016943">
    <property type="component" value="Chromosome"/>
</dbReference>
<dbReference type="InterPro" id="IPR002035">
    <property type="entry name" value="VWF_A"/>
</dbReference>
<evidence type="ECO:0000259" key="2">
    <source>
        <dbReference type="PROSITE" id="PS50234"/>
    </source>
</evidence>
<dbReference type="OrthoDB" id="9775079at2"/>
<dbReference type="Gene3D" id="3.40.50.410">
    <property type="entry name" value="von Willebrand factor, type A domain"/>
    <property type="match status" value="1"/>
</dbReference>
<protein>
    <recommendedName>
        <fullName evidence="2">VWFA domain-containing protein</fullName>
    </recommendedName>
</protein>
<dbReference type="PANTHER" id="PTHR35023">
    <property type="entry name" value="CHELATASE-RELATED"/>
    <property type="match status" value="1"/>
</dbReference>
<dbReference type="Pfam" id="PF13519">
    <property type="entry name" value="VWA_2"/>
    <property type="match status" value="1"/>
</dbReference>
<dbReference type="eggNOG" id="COG1240">
    <property type="taxonomic scope" value="Bacteria"/>
</dbReference>
<reference evidence="3 4" key="1">
    <citation type="journal article" date="2013" name="Genome Announc.">
        <title>Whole-Genome Sequence of the Clinical Strain Corynebacterium argentoratense DSM 44202, Isolated from a Human Throat Specimen.</title>
        <authorList>
            <person name="Bomholt C."/>
            <person name="Glaub A."/>
            <person name="Gravermann K."/>
            <person name="Albersmeier A."/>
            <person name="Brinkrolf K."/>
            <person name="Ruckert C."/>
            <person name="Tauch A."/>
        </authorList>
    </citation>
    <scope>NUCLEOTIDE SEQUENCE [LARGE SCALE GENOMIC DNA]</scope>
    <source>
        <strain evidence="3">DSM 44202</strain>
    </source>
</reference>
<dbReference type="InterPro" id="IPR036465">
    <property type="entry name" value="vWFA_dom_sf"/>
</dbReference>
<dbReference type="InterPro" id="IPR052989">
    <property type="entry name" value="Mg-chelatase_DI-like"/>
</dbReference>
<dbReference type="CDD" id="cd01451">
    <property type="entry name" value="vWA_Magnesium_chelatase"/>
    <property type="match status" value="1"/>
</dbReference>
<dbReference type="PROSITE" id="PS50234">
    <property type="entry name" value="VWFA"/>
    <property type="match status" value="1"/>
</dbReference>
<dbReference type="InterPro" id="IPR041702">
    <property type="entry name" value="BchD/ChlD_VWA"/>
</dbReference>
<proteinExistence type="inferred from homology"/>
<evidence type="ECO:0000313" key="3">
    <source>
        <dbReference type="EMBL" id="AGU15311.1"/>
    </source>
</evidence>
<dbReference type="PATRIC" id="fig|1348662.3.peg.1160"/>
<name>U3GYI2_9CORY</name>
<dbReference type="SMART" id="SM00327">
    <property type="entry name" value="VWA"/>
    <property type="match status" value="1"/>
</dbReference>